<accession>A0ACB9K072</accession>
<sequence length="215" mass="24809">MSLPPPYIVNNHHVLTNGVAVPPIATTTISGILDKWVNCGKGWKPRWFVLQDGVISYYKIHGPDKIIVSKETDKGSRIIGSCFPHHNKPLGEIHLKVSSIRESRSDDRRFSIFTGTQRLHLRANTQEDQIEWMESLKAVKCMFPRMSNKELLKPMSTEITISTEKLRARLLKEGVNEEIIQDSERIMKTEFAEMQTQLARFRKKLRLLIDTLRML</sequence>
<evidence type="ECO:0000313" key="1">
    <source>
        <dbReference type="EMBL" id="KAI3825559.1"/>
    </source>
</evidence>
<dbReference type="Proteomes" id="UP001056120">
    <property type="component" value="Linkage Group LG02"/>
</dbReference>
<reference evidence="1 2" key="2">
    <citation type="journal article" date="2022" name="Mol. Ecol. Resour.">
        <title>The genomes of chicory, endive, great burdock and yacon provide insights into Asteraceae paleo-polyploidization history and plant inulin production.</title>
        <authorList>
            <person name="Fan W."/>
            <person name="Wang S."/>
            <person name="Wang H."/>
            <person name="Wang A."/>
            <person name="Jiang F."/>
            <person name="Liu H."/>
            <person name="Zhao H."/>
            <person name="Xu D."/>
            <person name="Zhang Y."/>
        </authorList>
    </citation>
    <scope>NUCLEOTIDE SEQUENCE [LARGE SCALE GENOMIC DNA]</scope>
    <source>
        <strain evidence="2">cv. Yunnan</strain>
        <tissue evidence="1">Leaves</tissue>
    </source>
</reference>
<gene>
    <name evidence="1" type="ORF">L1987_07049</name>
</gene>
<keyword evidence="2" id="KW-1185">Reference proteome</keyword>
<name>A0ACB9K072_9ASTR</name>
<evidence type="ECO:0000313" key="2">
    <source>
        <dbReference type="Proteomes" id="UP001056120"/>
    </source>
</evidence>
<proteinExistence type="predicted"/>
<dbReference type="EMBL" id="CM042019">
    <property type="protein sequence ID" value="KAI3825559.1"/>
    <property type="molecule type" value="Genomic_DNA"/>
</dbReference>
<comment type="caution">
    <text evidence="1">The sequence shown here is derived from an EMBL/GenBank/DDBJ whole genome shotgun (WGS) entry which is preliminary data.</text>
</comment>
<organism evidence="1 2">
    <name type="scientific">Smallanthus sonchifolius</name>
    <dbReference type="NCBI Taxonomy" id="185202"/>
    <lineage>
        <taxon>Eukaryota</taxon>
        <taxon>Viridiplantae</taxon>
        <taxon>Streptophyta</taxon>
        <taxon>Embryophyta</taxon>
        <taxon>Tracheophyta</taxon>
        <taxon>Spermatophyta</taxon>
        <taxon>Magnoliopsida</taxon>
        <taxon>eudicotyledons</taxon>
        <taxon>Gunneridae</taxon>
        <taxon>Pentapetalae</taxon>
        <taxon>asterids</taxon>
        <taxon>campanulids</taxon>
        <taxon>Asterales</taxon>
        <taxon>Asteraceae</taxon>
        <taxon>Asteroideae</taxon>
        <taxon>Heliantheae alliance</taxon>
        <taxon>Millerieae</taxon>
        <taxon>Smallanthus</taxon>
    </lineage>
</organism>
<protein>
    <submittedName>
        <fullName evidence="1">Uncharacterized protein</fullName>
    </submittedName>
</protein>
<reference evidence="2" key="1">
    <citation type="journal article" date="2022" name="Mol. Ecol. Resour.">
        <title>The genomes of chicory, endive, great burdock and yacon provide insights into Asteraceae palaeo-polyploidization history and plant inulin production.</title>
        <authorList>
            <person name="Fan W."/>
            <person name="Wang S."/>
            <person name="Wang H."/>
            <person name="Wang A."/>
            <person name="Jiang F."/>
            <person name="Liu H."/>
            <person name="Zhao H."/>
            <person name="Xu D."/>
            <person name="Zhang Y."/>
        </authorList>
    </citation>
    <scope>NUCLEOTIDE SEQUENCE [LARGE SCALE GENOMIC DNA]</scope>
    <source>
        <strain evidence="2">cv. Yunnan</strain>
    </source>
</reference>